<keyword evidence="5" id="KW-1185">Reference proteome</keyword>
<dbReference type="Pfam" id="PF13181">
    <property type="entry name" value="TPR_8"/>
    <property type="match status" value="1"/>
</dbReference>
<organism evidence="4 5">
    <name type="scientific">Velocimicrobium porci</name>
    <dbReference type="NCBI Taxonomy" id="2606634"/>
    <lineage>
        <taxon>Bacteria</taxon>
        <taxon>Bacillati</taxon>
        <taxon>Bacillota</taxon>
        <taxon>Clostridia</taxon>
        <taxon>Lachnospirales</taxon>
        <taxon>Lachnospiraceae</taxon>
        <taxon>Velocimicrobium</taxon>
    </lineage>
</organism>
<reference evidence="4 5" key="1">
    <citation type="submission" date="2019-08" db="EMBL/GenBank/DDBJ databases">
        <title>In-depth cultivation of the pig gut microbiome towards novel bacterial diversity and tailored functional studies.</title>
        <authorList>
            <person name="Wylensek D."/>
            <person name="Hitch T.C.A."/>
            <person name="Clavel T."/>
        </authorList>
    </citation>
    <scope>NUCLEOTIDE SEQUENCE [LARGE SCALE GENOMIC DNA]</scope>
    <source>
        <strain evidence="4 5">WCA-693-APC-MOT-I</strain>
    </source>
</reference>
<sequence>MKEKILSTGEKSMQFKKIYRGCFIVGMAVMLCCSCGKDELKEHYEQGGTYLEEGKYDEAIKEFDQAFNDAGDSKASKNNKKVYRSQAIAYYKKGDYKKAVSLFQYALDIDELSEIDLDILKYKVLADQKMGDYELAIEDFDKAIALDKENFELYFGKYFAQVKIEDTAGASATLEAAREISGKGDEYKFNLSKVYYYMEQYDVAIAGFKEAINNGIKDAYYFLGDAYYKSGKYDKAIECFKKLLGEETTQDLGLVYNQYGNCYMKKENYEKALELFKKGQKIKNTEWMKPLKYNEVVALERLSRFDEALKVCESYLKTYPDDASMSKEKEFLESRITN</sequence>
<evidence type="ECO:0000256" key="1">
    <source>
        <dbReference type="ARBA" id="ARBA00022737"/>
    </source>
</evidence>
<accession>A0A6L5XU55</accession>
<dbReference type="EMBL" id="VUMT01000001">
    <property type="protein sequence ID" value="MSS62316.1"/>
    <property type="molecule type" value="Genomic_DNA"/>
</dbReference>
<protein>
    <submittedName>
        <fullName evidence="4">Tetratricopeptide repeat protein</fullName>
    </submittedName>
</protein>
<feature type="repeat" description="TPR" evidence="3">
    <location>
        <begin position="40"/>
        <end position="73"/>
    </location>
</feature>
<dbReference type="Gene3D" id="1.25.40.10">
    <property type="entry name" value="Tetratricopeptide repeat domain"/>
    <property type="match status" value="4"/>
</dbReference>
<dbReference type="Pfam" id="PF13424">
    <property type="entry name" value="TPR_12"/>
    <property type="match status" value="1"/>
</dbReference>
<feature type="repeat" description="TPR" evidence="3">
    <location>
        <begin position="117"/>
        <end position="150"/>
    </location>
</feature>
<dbReference type="PANTHER" id="PTHR44858">
    <property type="entry name" value="TETRATRICOPEPTIDE REPEAT PROTEIN 6"/>
    <property type="match status" value="1"/>
</dbReference>
<name>A0A6L5XU55_9FIRM</name>
<evidence type="ECO:0000313" key="4">
    <source>
        <dbReference type="EMBL" id="MSS62316.1"/>
    </source>
</evidence>
<dbReference type="PANTHER" id="PTHR44858:SF1">
    <property type="entry name" value="UDP-N-ACETYLGLUCOSAMINE--PEPTIDE N-ACETYLGLUCOSAMINYLTRANSFERASE SPINDLY-RELATED"/>
    <property type="match status" value="1"/>
</dbReference>
<keyword evidence="1" id="KW-0677">Repeat</keyword>
<dbReference type="PROSITE" id="PS50293">
    <property type="entry name" value="TPR_REGION"/>
    <property type="match status" value="1"/>
</dbReference>
<dbReference type="InterPro" id="IPR013105">
    <property type="entry name" value="TPR_2"/>
</dbReference>
<evidence type="ECO:0000313" key="5">
    <source>
        <dbReference type="Proteomes" id="UP000482209"/>
    </source>
</evidence>
<dbReference type="Pfam" id="PF07719">
    <property type="entry name" value="TPR_2"/>
    <property type="match status" value="2"/>
</dbReference>
<gene>
    <name evidence="4" type="ORF">FYJ58_00205</name>
</gene>
<dbReference type="SUPFAM" id="SSF81901">
    <property type="entry name" value="HCP-like"/>
    <property type="match status" value="1"/>
</dbReference>
<dbReference type="InterPro" id="IPR050498">
    <property type="entry name" value="Ycf3"/>
</dbReference>
<dbReference type="InterPro" id="IPR019734">
    <property type="entry name" value="TPR_rpt"/>
</dbReference>
<feature type="repeat" description="TPR" evidence="3">
    <location>
        <begin position="253"/>
        <end position="286"/>
    </location>
</feature>
<dbReference type="InterPro" id="IPR011990">
    <property type="entry name" value="TPR-like_helical_dom_sf"/>
</dbReference>
<keyword evidence="2 3" id="KW-0802">TPR repeat</keyword>
<comment type="caution">
    <text evidence="4">The sequence shown here is derived from an EMBL/GenBank/DDBJ whole genome shotgun (WGS) entry which is preliminary data.</text>
</comment>
<proteinExistence type="predicted"/>
<evidence type="ECO:0000256" key="2">
    <source>
        <dbReference type="ARBA" id="ARBA00022803"/>
    </source>
</evidence>
<feature type="repeat" description="TPR" evidence="3">
    <location>
        <begin position="217"/>
        <end position="250"/>
    </location>
</feature>
<dbReference type="Proteomes" id="UP000482209">
    <property type="component" value="Unassembled WGS sequence"/>
</dbReference>
<dbReference type="PROSITE" id="PS50005">
    <property type="entry name" value="TPR"/>
    <property type="match status" value="5"/>
</dbReference>
<dbReference type="SMART" id="SM00028">
    <property type="entry name" value="TPR"/>
    <property type="match status" value="5"/>
</dbReference>
<feature type="repeat" description="TPR" evidence="3">
    <location>
        <begin position="80"/>
        <end position="113"/>
    </location>
</feature>
<evidence type="ECO:0000256" key="3">
    <source>
        <dbReference type="PROSITE-ProRule" id="PRU00339"/>
    </source>
</evidence>
<dbReference type="AlphaFoldDB" id="A0A6L5XU55"/>